<dbReference type="PROSITE" id="PS00042">
    <property type="entry name" value="HTH_CRP_1"/>
    <property type="match status" value="1"/>
</dbReference>
<dbReference type="InterPro" id="IPR036390">
    <property type="entry name" value="WH_DNA-bd_sf"/>
</dbReference>
<dbReference type="PANTHER" id="PTHR24567">
    <property type="entry name" value="CRP FAMILY TRANSCRIPTIONAL REGULATORY PROTEIN"/>
    <property type="match status" value="1"/>
</dbReference>
<keyword evidence="3" id="KW-0804">Transcription</keyword>
<dbReference type="InterPro" id="IPR018490">
    <property type="entry name" value="cNMP-bd_dom_sf"/>
</dbReference>
<evidence type="ECO:0000313" key="7">
    <source>
        <dbReference type="Proteomes" id="UP000664303"/>
    </source>
</evidence>
<dbReference type="RefSeq" id="WP_206560630.1">
    <property type="nucleotide sequence ID" value="NZ_JAFKCZ010000007.1"/>
</dbReference>
<dbReference type="SMART" id="SM00419">
    <property type="entry name" value="HTH_CRP"/>
    <property type="match status" value="1"/>
</dbReference>
<dbReference type="InterPro" id="IPR000595">
    <property type="entry name" value="cNMP-bd_dom"/>
</dbReference>
<reference evidence="6" key="1">
    <citation type="submission" date="2021-02" db="EMBL/GenBank/DDBJ databases">
        <title>PHA producing bacteria isolated from coastal sediment in Guangdong, Shenzhen.</title>
        <authorList>
            <person name="Zheng W."/>
            <person name="Yu S."/>
            <person name="Huang Y."/>
        </authorList>
    </citation>
    <scope>NUCLEOTIDE SEQUENCE</scope>
    <source>
        <strain evidence="6">TN14-10</strain>
    </source>
</reference>
<evidence type="ECO:0000259" key="4">
    <source>
        <dbReference type="PROSITE" id="PS50042"/>
    </source>
</evidence>
<dbReference type="SUPFAM" id="SSF46785">
    <property type="entry name" value="Winged helix' DNA-binding domain"/>
    <property type="match status" value="1"/>
</dbReference>
<dbReference type="Pfam" id="PF00027">
    <property type="entry name" value="cNMP_binding"/>
    <property type="match status" value="1"/>
</dbReference>
<dbReference type="Pfam" id="PF13545">
    <property type="entry name" value="HTH_Crp_2"/>
    <property type="match status" value="1"/>
</dbReference>
<dbReference type="GO" id="GO:0003677">
    <property type="term" value="F:DNA binding"/>
    <property type="evidence" value="ECO:0007669"/>
    <property type="project" value="UniProtKB-KW"/>
</dbReference>
<evidence type="ECO:0000313" key="6">
    <source>
        <dbReference type="EMBL" id="MBN7797189.1"/>
    </source>
</evidence>
<protein>
    <submittedName>
        <fullName evidence="6">Crp/Fnr family transcriptional regulator</fullName>
    </submittedName>
</protein>
<feature type="domain" description="HTH crp-type" evidence="5">
    <location>
        <begin position="144"/>
        <end position="216"/>
    </location>
</feature>
<sequence length="234" mass="26019">MHDLGTSNNWISQLPEAVQAKVMAKGSRLNLPRGKAIYSVGEQAEATYQLLSGEVQIFAFDSEGSEVMITAIQANECFGLMSIMDGLPRSNTAVAATDIELFRLGAGDFRGLLREEGEIARSMCTLLGRRTRYLMTMLNEITLLNLQQRIARLLCRLVSSRGSIEGETAVLAEVTHELIASVLGSSRQSVGREIRSLERSGMISLHYRKIIIHDYPRFRALYYSLLTEDAQTET</sequence>
<evidence type="ECO:0000256" key="3">
    <source>
        <dbReference type="ARBA" id="ARBA00023163"/>
    </source>
</evidence>
<keyword evidence="2" id="KW-0238">DNA-binding</keyword>
<feature type="domain" description="Cyclic nucleotide-binding" evidence="4">
    <location>
        <begin position="10"/>
        <end position="130"/>
    </location>
</feature>
<dbReference type="SUPFAM" id="SSF51206">
    <property type="entry name" value="cAMP-binding domain-like"/>
    <property type="match status" value="1"/>
</dbReference>
<keyword evidence="7" id="KW-1185">Reference proteome</keyword>
<dbReference type="EMBL" id="JAFKCZ010000007">
    <property type="protein sequence ID" value="MBN7797189.1"/>
    <property type="molecule type" value="Genomic_DNA"/>
</dbReference>
<dbReference type="InterPro" id="IPR050397">
    <property type="entry name" value="Env_Response_Regulators"/>
</dbReference>
<dbReference type="Gene3D" id="1.10.10.10">
    <property type="entry name" value="Winged helix-like DNA-binding domain superfamily/Winged helix DNA-binding domain"/>
    <property type="match status" value="1"/>
</dbReference>
<dbReference type="InterPro" id="IPR014710">
    <property type="entry name" value="RmlC-like_jellyroll"/>
</dbReference>
<dbReference type="PANTHER" id="PTHR24567:SF74">
    <property type="entry name" value="HTH-TYPE TRANSCRIPTIONAL REGULATOR ARCR"/>
    <property type="match status" value="1"/>
</dbReference>
<dbReference type="Gene3D" id="2.60.120.10">
    <property type="entry name" value="Jelly Rolls"/>
    <property type="match status" value="1"/>
</dbReference>
<dbReference type="CDD" id="cd00038">
    <property type="entry name" value="CAP_ED"/>
    <property type="match status" value="1"/>
</dbReference>
<accession>A0A939IJ19</accession>
<evidence type="ECO:0000259" key="5">
    <source>
        <dbReference type="PROSITE" id="PS51063"/>
    </source>
</evidence>
<dbReference type="InterPro" id="IPR012318">
    <property type="entry name" value="HTH_CRP"/>
</dbReference>
<dbReference type="Proteomes" id="UP000664303">
    <property type="component" value="Unassembled WGS sequence"/>
</dbReference>
<evidence type="ECO:0000256" key="2">
    <source>
        <dbReference type="ARBA" id="ARBA00023125"/>
    </source>
</evidence>
<organism evidence="6 7">
    <name type="scientific">Parahaliea mediterranea</name>
    <dbReference type="NCBI Taxonomy" id="651086"/>
    <lineage>
        <taxon>Bacteria</taxon>
        <taxon>Pseudomonadati</taxon>
        <taxon>Pseudomonadota</taxon>
        <taxon>Gammaproteobacteria</taxon>
        <taxon>Cellvibrionales</taxon>
        <taxon>Halieaceae</taxon>
        <taxon>Parahaliea</taxon>
    </lineage>
</organism>
<dbReference type="GO" id="GO:0005829">
    <property type="term" value="C:cytosol"/>
    <property type="evidence" value="ECO:0007669"/>
    <property type="project" value="TreeGrafter"/>
</dbReference>
<dbReference type="SMART" id="SM00100">
    <property type="entry name" value="cNMP"/>
    <property type="match status" value="1"/>
</dbReference>
<dbReference type="GO" id="GO:0003700">
    <property type="term" value="F:DNA-binding transcription factor activity"/>
    <property type="evidence" value="ECO:0007669"/>
    <property type="project" value="InterPro"/>
</dbReference>
<keyword evidence="1" id="KW-0805">Transcription regulation</keyword>
<proteinExistence type="predicted"/>
<dbReference type="PROSITE" id="PS50042">
    <property type="entry name" value="CNMP_BINDING_3"/>
    <property type="match status" value="1"/>
</dbReference>
<evidence type="ECO:0000256" key="1">
    <source>
        <dbReference type="ARBA" id="ARBA00023015"/>
    </source>
</evidence>
<dbReference type="InterPro" id="IPR018335">
    <property type="entry name" value="Tscrpt_reg_HTH_Crp-type_CS"/>
</dbReference>
<comment type="caution">
    <text evidence="6">The sequence shown here is derived from an EMBL/GenBank/DDBJ whole genome shotgun (WGS) entry which is preliminary data.</text>
</comment>
<gene>
    <name evidence="6" type="ORF">JYP50_11330</name>
</gene>
<dbReference type="PROSITE" id="PS51063">
    <property type="entry name" value="HTH_CRP_2"/>
    <property type="match status" value="1"/>
</dbReference>
<dbReference type="AlphaFoldDB" id="A0A939IJ19"/>
<dbReference type="InterPro" id="IPR036388">
    <property type="entry name" value="WH-like_DNA-bd_sf"/>
</dbReference>
<name>A0A939IJ19_9GAMM</name>